<organism evidence="3 5">
    <name type="scientific">Turicibacter bilis</name>
    <dbReference type="NCBI Taxonomy" id="2735723"/>
    <lineage>
        <taxon>Bacteria</taxon>
        <taxon>Bacillati</taxon>
        <taxon>Bacillota</taxon>
        <taxon>Erysipelotrichia</taxon>
        <taxon>Erysipelotrichales</taxon>
        <taxon>Turicibacteraceae</taxon>
        <taxon>Turicibacter</taxon>
    </lineage>
</organism>
<dbReference type="EMBL" id="CP071250">
    <property type="protein sequence ID" value="UUF09362.1"/>
    <property type="molecule type" value="Genomic_DNA"/>
</dbReference>
<evidence type="ECO:0000313" key="2">
    <source>
        <dbReference type="EMBL" id="UUF05183.1"/>
    </source>
</evidence>
<evidence type="ECO:0000313" key="4">
    <source>
        <dbReference type="Proteomes" id="UP001058016"/>
    </source>
</evidence>
<dbReference type="InterPro" id="IPR007419">
    <property type="entry name" value="BFD-like_2Fe2S-bd_dom"/>
</dbReference>
<protein>
    <submittedName>
        <fullName evidence="3">(2Fe-2S)-binding protein</fullName>
    </submittedName>
</protein>
<evidence type="ECO:0000259" key="1">
    <source>
        <dbReference type="Pfam" id="PF04324"/>
    </source>
</evidence>
<dbReference type="AlphaFoldDB" id="A0A9Q9CRI5"/>
<gene>
    <name evidence="2" type="ORF">J0J69_08755</name>
    <name evidence="3" type="ORF">J0J70_05225</name>
</gene>
<dbReference type="Proteomes" id="UP001058016">
    <property type="component" value="Chromosome"/>
</dbReference>
<name>A0A9Q9CRI5_9FIRM</name>
<reference evidence="3 4" key="1">
    <citation type="submission" date="2021-03" db="EMBL/GenBank/DDBJ databases">
        <title>Comparative Genomics and Metabolomics in the genus Turicibacter.</title>
        <authorList>
            <person name="Maki J."/>
            <person name="Looft T."/>
        </authorList>
    </citation>
    <scope>NUCLEOTIDE SEQUENCE</scope>
    <source>
        <strain evidence="3">ISU324</strain>
        <strain evidence="2 4">MMM721</strain>
    </source>
</reference>
<dbReference type="Pfam" id="PF04324">
    <property type="entry name" value="Fer2_BFD"/>
    <property type="match status" value="1"/>
</dbReference>
<proteinExistence type="predicted"/>
<dbReference type="InterPro" id="IPR041854">
    <property type="entry name" value="BFD-like_2Fe2S-bd_dom_sf"/>
</dbReference>
<evidence type="ECO:0000313" key="5">
    <source>
        <dbReference type="Proteomes" id="UP001058072"/>
    </source>
</evidence>
<keyword evidence="4" id="KW-1185">Reference proteome</keyword>
<evidence type="ECO:0000313" key="3">
    <source>
        <dbReference type="EMBL" id="UUF09362.1"/>
    </source>
</evidence>
<accession>A0A9Q9CRI5</accession>
<sequence>MDLNQKICYCFNVTVGDIKKEIESGSTTLQEIQSETKAGTACKGCVKRLQETIDALLAEKA</sequence>
<dbReference type="Gene3D" id="1.10.10.1100">
    <property type="entry name" value="BFD-like [2Fe-2S]-binding domain"/>
    <property type="match status" value="1"/>
</dbReference>
<dbReference type="RefSeq" id="WP_055244583.1">
    <property type="nucleotide sequence ID" value="NZ_CP071249.1"/>
</dbReference>
<dbReference type="EMBL" id="CP071249">
    <property type="protein sequence ID" value="UUF05183.1"/>
    <property type="molecule type" value="Genomic_DNA"/>
</dbReference>
<feature type="domain" description="BFD-like [2Fe-2S]-binding" evidence="1">
    <location>
        <begin position="7"/>
        <end position="54"/>
    </location>
</feature>
<dbReference type="Proteomes" id="UP001058072">
    <property type="component" value="Chromosome"/>
</dbReference>